<keyword evidence="15" id="KW-0325">Glycoprotein</keyword>
<sequence length="407" mass="44969">MPAEKRSSQPRIVRTYEFPTKPEKQTLGQYLYNSQDGKIMGRTSKGWAQLLFFYACFYTVLAALFAICMQGLLVTLNHQYPKWQLDESRIGTNPGVSYRPQPEDAESVNSIQYVAANKSDVAVWVNMINDFLAPYEDHTLLPGGGKNQVICDFNTPPTAGNVCAFDVKNLGPCSAAAGYSYNRSAPCIFIKINRIYGWQPEFYEDVDDLPTDMPDDLVSHIRSLPAPDRRQVWVTCKELTNSDEDQLGPIEYLPSQGFPAYYYPYMNIEGYLSPLVAVHLARPKPKTTISIECRAWAKNIIYRGGSRDRAGSVQLFLLLSQALVEDERSISGTVSVAEAVAPSSVPTRNGSVTPRTAVPLPLDVCFICADGALGECLTVGGTGRCLRSVCNASKKAAFQKRKVCQIG</sequence>
<evidence type="ECO:0000256" key="13">
    <source>
        <dbReference type="ARBA" id="ARBA00023136"/>
    </source>
</evidence>
<evidence type="ECO:0000256" key="5">
    <source>
        <dbReference type="ARBA" id="ARBA00022538"/>
    </source>
</evidence>
<evidence type="ECO:0000256" key="3">
    <source>
        <dbReference type="ARBA" id="ARBA00022448"/>
    </source>
</evidence>
<dbReference type="GO" id="GO:0005890">
    <property type="term" value="C:sodium:potassium-exchanging ATPase complex"/>
    <property type="evidence" value="ECO:0007669"/>
    <property type="project" value="InterPro"/>
</dbReference>
<evidence type="ECO:0000256" key="14">
    <source>
        <dbReference type="ARBA" id="ARBA00023157"/>
    </source>
</evidence>
<name>A0A182PJP0_9DIPT</name>
<dbReference type="PANTHER" id="PTHR11523">
    <property type="entry name" value="SODIUM/POTASSIUM-DEPENDENT ATPASE BETA SUBUNIT"/>
    <property type="match status" value="1"/>
</dbReference>
<comment type="function">
    <text evidence="17">This is the non-catalytic component of the active enzyme, which catalyzes the hydrolysis of ATP coupled with the exchange of Na(+) and K(+) ions across the plasma membrane. The beta subunit regulates, through assembly of alpha/beta heterodimers, the number of sodium pumps transported to the plasma membrane.</text>
</comment>
<keyword evidence="6" id="KW-0740">Sodium/potassium transport</keyword>
<feature type="transmembrane region" description="Helical" evidence="18">
    <location>
        <begin position="50"/>
        <end position="73"/>
    </location>
</feature>
<dbReference type="InterPro" id="IPR038702">
    <property type="entry name" value="Na/K_ATPase_sub_beta_sf"/>
</dbReference>
<evidence type="ECO:0000256" key="16">
    <source>
        <dbReference type="ARBA" id="ARBA00023201"/>
    </source>
</evidence>
<keyword evidence="10 18" id="KW-1133">Transmembrane helix</keyword>
<evidence type="ECO:0000256" key="17">
    <source>
        <dbReference type="ARBA" id="ARBA00025540"/>
    </source>
</evidence>
<keyword evidence="7 18" id="KW-0812">Transmembrane</keyword>
<keyword evidence="13 18" id="KW-0472">Membrane</keyword>
<evidence type="ECO:0000256" key="18">
    <source>
        <dbReference type="SAM" id="Phobius"/>
    </source>
</evidence>
<reference evidence="20" key="1">
    <citation type="submission" date="2013-03" db="EMBL/GenBank/DDBJ databases">
        <title>The Genome Sequence of Anopheles epiroticus epiroticus2.</title>
        <authorList>
            <consortium name="The Broad Institute Genomics Platform"/>
            <person name="Neafsey D.E."/>
            <person name="Howell P."/>
            <person name="Walker B."/>
            <person name="Young S.K."/>
            <person name="Zeng Q."/>
            <person name="Gargeya S."/>
            <person name="Fitzgerald M."/>
            <person name="Haas B."/>
            <person name="Abouelleil A."/>
            <person name="Allen A.W."/>
            <person name="Alvarado L."/>
            <person name="Arachchi H.M."/>
            <person name="Berlin A.M."/>
            <person name="Chapman S.B."/>
            <person name="Gainer-Dewar J."/>
            <person name="Goldberg J."/>
            <person name="Griggs A."/>
            <person name="Gujja S."/>
            <person name="Hansen M."/>
            <person name="Howarth C."/>
            <person name="Imamovic A."/>
            <person name="Ireland A."/>
            <person name="Larimer J."/>
            <person name="McCowan C."/>
            <person name="Murphy C."/>
            <person name="Pearson M."/>
            <person name="Poon T.W."/>
            <person name="Priest M."/>
            <person name="Roberts A."/>
            <person name="Saif S."/>
            <person name="Shea T."/>
            <person name="Sisk P."/>
            <person name="Sykes S."/>
            <person name="Wortman J."/>
            <person name="Nusbaum C."/>
            <person name="Birren B."/>
        </authorList>
    </citation>
    <scope>NUCLEOTIDE SEQUENCE [LARGE SCALE GENOMIC DNA]</scope>
    <source>
        <strain evidence="20">Epiroticus2</strain>
    </source>
</reference>
<keyword evidence="8" id="KW-0630">Potassium</keyword>
<evidence type="ECO:0000256" key="4">
    <source>
        <dbReference type="ARBA" id="ARBA00022475"/>
    </source>
</evidence>
<dbReference type="STRING" id="199890.A0A182PJP0"/>
<comment type="subcellular location">
    <subcellularLocation>
        <location evidence="1">Cell membrane</location>
        <topology evidence="1">Single-pass type II membrane protein</topology>
    </subcellularLocation>
</comment>
<dbReference type="FunFam" id="2.60.40.1660:FF:000004">
    <property type="entry name" value="sodium/potassium-transporting ATPase subunit beta-2"/>
    <property type="match status" value="1"/>
</dbReference>
<proteinExistence type="inferred from homology"/>
<dbReference type="VEuPathDB" id="VectorBase:AEPI007154"/>
<evidence type="ECO:0000313" key="20">
    <source>
        <dbReference type="Proteomes" id="UP000075885"/>
    </source>
</evidence>
<evidence type="ECO:0000256" key="6">
    <source>
        <dbReference type="ARBA" id="ARBA00022607"/>
    </source>
</evidence>
<protein>
    <recommendedName>
        <fullName evidence="21">Sodium/potassium-transporting ATPase subunit beta</fullName>
    </recommendedName>
</protein>
<organism evidence="19 20">
    <name type="scientific">Anopheles epiroticus</name>
    <dbReference type="NCBI Taxonomy" id="199890"/>
    <lineage>
        <taxon>Eukaryota</taxon>
        <taxon>Metazoa</taxon>
        <taxon>Ecdysozoa</taxon>
        <taxon>Arthropoda</taxon>
        <taxon>Hexapoda</taxon>
        <taxon>Insecta</taxon>
        <taxon>Pterygota</taxon>
        <taxon>Neoptera</taxon>
        <taxon>Endopterygota</taxon>
        <taxon>Diptera</taxon>
        <taxon>Nematocera</taxon>
        <taxon>Culicoidea</taxon>
        <taxon>Culicidae</taxon>
        <taxon>Anophelinae</taxon>
        <taxon>Anopheles</taxon>
    </lineage>
</organism>
<evidence type="ECO:0008006" key="21">
    <source>
        <dbReference type="Google" id="ProtNLM"/>
    </source>
</evidence>
<reference evidence="19" key="2">
    <citation type="submission" date="2020-05" db="UniProtKB">
        <authorList>
            <consortium name="EnsemblMetazoa"/>
        </authorList>
    </citation>
    <scope>IDENTIFICATION</scope>
    <source>
        <strain evidence="19">Epiroticus2</strain>
    </source>
</reference>
<dbReference type="Gene3D" id="2.60.40.1660">
    <property type="entry name" value="Na, k-atpase alpha subunit"/>
    <property type="match status" value="1"/>
</dbReference>
<dbReference type="GO" id="GO:1990573">
    <property type="term" value="P:potassium ion import across plasma membrane"/>
    <property type="evidence" value="ECO:0007669"/>
    <property type="project" value="TreeGrafter"/>
</dbReference>
<keyword evidence="14" id="KW-1015">Disulfide bond</keyword>
<comment type="similarity">
    <text evidence="2">Belongs to the X(+)/potassium ATPases subunit beta family.</text>
</comment>
<keyword evidence="3" id="KW-0813">Transport</keyword>
<dbReference type="PANTHER" id="PTHR11523:SF46">
    <property type="entry name" value="SODIUM_POTASSIUM-TRANSPORTING ATPASE SUBUNIT BETA-2"/>
    <property type="match status" value="1"/>
</dbReference>
<evidence type="ECO:0000256" key="11">
    <source>
        <dbReference type="ARBA" id="ARBA00023053"/>
    </source>
</evidence>
<evidence type="ECO:0000256" key="1">
    <source>
        <dbReference type="ARBA" id="ARBA00004401"/>
    </source>
</evidence>
<keyword evidence="9" id="KW-0735">Signal-anchor</keyword>
<keyword evidence="5" id="KW-0633">Potassium transport</keyword>
<evidence type="ECO:0000256" key="10">
    <source>
        <dbReference type="ARBA" id="ARBA00022989"/>
    </source>
</evidence>
<keyword evidence="20" id="KW-1185">Reference proteome</keyword>
<keyword evidence="16" id="KW-0739">Sodium transport</keyword>
<dbReference type="AlphaFoldDB" id="A0A182PJP0"/>
<keyword evidence="4" id="KW-1003">Cell membrane</keyword>
<dbReference type="GO" id="GO:0001671">
    <property type="term" value="F:ATPase activator activity"/>
    <property type="evidence" value="ECO:0007669"/>
    <property type="project" value="TreeGrafter"/>
</dbReference>
<keyword evidence="12" id="KW-0406">Ion transport</keyword>
<evidence type="ECO:0000256" key="8">
    <source>
        <dbReference type="ARBA" id="ARBA00022958"/>
    </source>
</evidence>
<evidence type="ECO:0000313" key="19">
    <source>
        <dbReference type="EnsemblMetazoa" id="AEPI007154-PA"/>
    </source>
</evidence>
<dbReference type="GO" id="GO:0030007">
    <property type="term" value="P:intracellular potassium ion homeostasis"/>
    <property type="evidence" value="ECO:0007669"/>
    <property type="project" value="TreeGrafter"/>
</dbReference>
<dbReference type="GO" id="GO:0006883">
    <property type="term" value="P:intracellular sodium ion homeostasis"/>
    <property type="evidence" value="ECO:0007669"/>
    <property type="project" value="TreeGrafter"/>
</dbReference>
<accession>A0A182PJP0</accession>
<evidence type="ECO:0000256" key="7">
    <source>
        <dbReference type="ARBA" id="ARBA00022692"/>
    </source>
</evidence>
<evidence type="ECO:0000256" key="15">
    <source>
        <dbReference type="ARBA" id="ARBA00023180"/>
    </source>
</evidence>
<dbReference type="Proteomes" id="UP000075885">
    <property type="component" value="Unassembled WGS sequence"/>
</dbReference>
<evidence type="ECO:0000256" key="9">
    <source>
        <dbReference type="ARBA" id="ARBA00022968"/>
    </source>
</evidence>
<evidence type="ECO:0000256" key="12">
    <source>
        <dbReference type="ARBA" id="ARBA00023065"/>
    </source>
</evidence>
<dbReference type="GO" id="GO:0036376">
    <property type="term" value="P:sodium ion export across plasma membrane"/>
    <property type="evidence" value="ECO:0007669"/>
    <property type="project" value="TreeGrafter"/>
</dbReference>
<keyword evidence="11" id="KW-0915">Sodium</keyword>
<dbReference type="EnsemblMetazoa" id="AEPI007154-RA">
    <property type="protein sequence ID" value="AEPI007154-PA"/>
    <property type="gene ID" value="AEPI007154"/>
</dbReference>
<evidence type="ECO:0000256" key="2">
    <source>
        <dbReference type="ARBA" id="ARBA00005876"/>
    </source>
</evidence>
<dbReference type="InterPro" id="IPR000402">
    <property type="entry name" value="Na/K_ATPase_sub_beta"/>
</dbReference>
<dbReference type="Pfam" id="PF00287">
    <property type="entry name" value="Na_K-ATPase"/>
    <property type="match status" value="1"/>
</dbReference>